<dbReference type="AlphaFoldDB" id="A0A1J4J8K9"/>
<organism evidence="1 2">
    <name type="scientific">Tritrichomonas foetus</name>
    <dbReference type="NCBI Taxonomy" id="1144522"/>
    <lineage>
        <taxon>Eukaryota</taxon>
        <taxon>Metamonada</taxon>
        <taxon>Parabasalia</taxon>
        <taxon>Tritrichomonadida</taxon>
        <taxon>Tritrichomonadidae</taxon>
        <taxon>Tritrichomonas</taxon>
    </lineage>
</organism>
<gene>
    <name evidence="1" type="ORF">TRFO_39230</name>
</gene>
<evidence type="ECO:0000313" key="1">
    <source>
        <dbReference type="EMBL" id="OHS94575.1"/>
    </source>
</evidence>
<protein>
    <submittedName>
        <fullName evidence="1">Uncharacterized protein</fullName>
    </submittedName>
</protein>
<reference evidence="1" key="1">
    <citation type="submission" date="2016-10" db="EMBL/GenBank/DDBJ databases">
        <authorList>
            <person name="Benchimol M."/>
            <person name="Almeida L.G."/>
            <person name="Vasconcelos A.T."/>
            <person name="Perreira-Neves A."/>
            <person name="Rosa I.A."/>
            <person name="Tasca T."/>
            <person name="Bogo M.R."/>
            <person name="de Souza W."/>
        </authorList>
    </citation>
    <scope>NUCLEOTIDE SEQUENCE [LARGE SCALE GENOMIC DNA]</scope>
    <source>
        <strain evidence="1">K</strain>
    </source>
</reference>
<keyword evidence="2" id="KW-1185">Reference proteome</keyword>
<dbReference type="GeneID" id="94847220"/>
<accession>A0A1J4J8K9</accession>
<evidence type="ECO:0000313" key="2">
    <source>
        <dbReference type="Proteomes" id="UP000179807"/>
    </source>
</evidence>
<dbReference type="SUPFAM" id="SSF48371">
    <property type="entry name" value="ARM repeat"/>
    <property type="match status" value="1"/>
</dbReference>
<dbReference type="Proteomes" id="UP000179807">
    <property type="component" value="Unassembled WGS sequence"/>
</dbReference>
<comment type="caution">
    <text evidence="1">The sequence shown here is derived from an EMBL/GenBank/DDBJ whole genome shotgun (WGS) entry which is preliminary data.</text>
</comment>
<dbReference type="InterPro" id="IPR016024">
    <property type="entry name" value="ARM-type_fold"/>
</dbReference>
<sequence length="435" mass="51314">MLELFPSCDFGSLFQQLQTFLSFFEEISKFETDSYDFIHVSTFPEVLFSLLLNETFPKEIFVNILHLMRILTLKKYHPEKMPFLEKEAFFTRILIFLMSEEEEIITETLFLINNVLENSPNIEKIFSIQSFSQIIKIISFFLSTSNTFLITSESSKFLLLILRQNNSEFSFIIPNIISTIMKTTEVRPLTYLLQIILELMTENKFLLNFLVEQNICFKCGEVIKMMKKRSKFMEFYGDYALQILSLISNENEPKYFETIINNNIFEIYFEYEYSFLDLNENIHVDDDSFRYICCFLIGILLNKEPIGNELFAKYKIFQQICLHFITGSNSKKTSSLSVLSTGVAFLNIVACNCLTIDKAIISIFEFMEIMDHELFKIILQNFIKMIGIFQGFQEFLFEHHIIFYLDNIIEQDDNEELITEIETFRQILTDRISDS</sequence>
<name>A0A1J4J8K9_9EUKA</name>
<dbReference type="EMBL" id="MLAK01001306">
    <property type="protein sequence ID" value="OHS94575.1"/>
    <property type="molecule type" value="Genomic_DNA"/>
</dbReference>
<proteinExistence type="predicted"/>
<dbReference type="RefSeq" id="XP_068347712.1">
    <property type="nucleotide sequence ID" value="XM_068512516.1"/>
</dbReference>
<dbReference type="VEuPathDB" id="TrichDB:TRFO_39230"/>